<name>A0ABT1XJX8_9BURK</name>
<evidence type="ECO:0000313" key="2">
    <source>
        <dbReference type="Proteomes" id="UP001165267"/>
    </source>
</evidence>
<gene>
    <name evidence="1" type="ORF">NSP04_10920</name>
</gene>
<protein>
    <submittedName>
        <fullName evidence="1">Uncharacterized protein</fullName>
    </submittedName>
</protein>
<dbReference type="Proteomes" id="UP001165267">
    <property type="component" value="Unassembled WGS sequence"/>
</dbReference>
<dbReference type="RefSeq" id="WP_257512387.1">
    <property type="nucleotide sequence ID" value="NZ_JANKHG010000018.1"/>
</dbReference>
<sequence length="261" mass="29691">MDKTLLLRAIALGQDALLALNGMILGKLNAGQEVRMPVHEFIQAGENRLQVFSLEELPDGEGSVLAKSDCSVQVWVELQKDRGSATQVEPHILFALEESFNRGQRIHKARMLDVQLDLPVSFPRWRYLDVLQSTPTESDRIKIQDFVLNMQGLFRGRKVSALSPYFTHRNREIATAYGLDLQQAHSNFTKYLNQLCMNSTLEDSMQDPQAWLFYTVRNSAVYALLNMQHQALFQFQCVEDNTTIHLPMHVGVLGGEVFVLR</sequence>
<reference evidence="1" key="1">
    <citation type="submission" date="2022-07" db="EMBL/GenBank/DDBJ databases">
        <authorList>
            <person name="Xamxidin M."/>
        </authorList>
    </citation>
    <scope>NUCLEOTIDE SEQUENCE</scope>
    <source>
        <strain evidence="1">YS8-69</strain>
    </source>
</reference>
<dbReference type="EMBL" id="JANKHG010000018">
    <property type="protein sequence ID" value="MCR2747159.1"/>
    <property type="molecule type" value="Genomic_DNA"/>
</dbReference>
<evidence type="ECO:0000313" key="1">
    <source>
        <dbReference type="EMBL" id="MCR2747159.1"/>
    </source>
</evidence>
<comment type="caution">
    <text evidence="1">The sequence shown here is derived from an EMBL/GenBank/DDBJ whole genome shotgun (WGS) entry which is preliminary data.</text>
</comment>
<proteinExistence type="predicted"/>
<accession>A0ABT1XJX8</accession>
<organism evidence="1 2">
    <name type="scientific">Limnobacter parvus</name>
    <dbReference type="NCBI Taxonomy" id="2939690"/>
    <lineage>
        <taxon>Bacteria</taxon>
        <taxon>Pseudomonadati</taxon>
        <taxon>Pseudomonadota</taxon>
        <taxon>Betaproteobacteria</taxon>
        <taxon>Burkholderiales</taxon>
        <taxon>Burkholderiaceae</taxon>
        <taxon>Limnobacter</taxon>
    </lineage>
</organism>
<keyword evidence="2" id="KW-1185">Reference proteome</keyword>